<dbReference type="SUPFAM" id="SSF52540">
    <property type="entry name" value="P-loop containing nucleoside triphosphate hydrolases"/>
    <property type="match status" value="1"/>
</dbReference>
<dbReference type="PROSITE" id="PS00107">
    <property type="entry name" value="PROTEIN_KINASE_ATP"/>
    <property type="match status" value="1"/>
</dbReference>
<dbReference type="Pfam" id="PF00071">
    <property type="entry name" value="Ras"/>
    <property type="match status" value="1"/>
</dbReference>
<keyword evidence="9 14" id="KW-0067">ATP-binding</keyword>
<dbReference type="Proteomes" id="UP000239899">
    <property type="component" value="Unassembled WGS sequence"/>
</dbReference>
<keyword evidence="16" id="KW-0812">Transmembrane</keyword>
<dbReference type="SMART" id="SM00220">
    <property type="entry name" value="S_TKc"/>
    <property type="match status" value="1"/>
</dbReference>
<dbReference type="STRING" id="3076.A0A2P6U113"/>
<evidence type="ECO:0000256" key="2">
    <source>
        <dbReference type="ARBA" id="ARBA00008028"/>
    </source>
</evidence>
<dbReference type="InterPro" id="IPR002041">
    <property type="entry name" value="Ran_GTPase"/>
</dbReference>
<feature type="region of interest" description="Disordered" evidence="15">
    <location>
        <begin position="1315"/>
        <end position="1335"/>
    </location>
</feature>
<dbReference type="PROSITE" id="PS00108">
    <property type="entry name" value="PROTEIN_KINASE_ST"/>
    <property type="match status" value="1"/>
</dbReference>
<evidence type="ECO:0000256" key="14">
    <source>
        <dbReference type="PROSITE-ProRule" id="PRU10141"/>
    </source>
</evidence>
<dbReference type="OrthoDB" id="2012850at2759"/>
<dbReference type="NCBIfam" id="TIGR00231">
    <property type="entry name" value="small_GTP"/>
    <property type="match status" value="1"/>
</dbReference>
<keyword evidence="8" id="KW-0418">Kinase</keyword>
<keyword evidence="10" id="KW-0653">Protein transport</keyword>
<dbReference type="Pfam" id="PF07714">
    <property type="entry name" value="PK_Tyr_Ser-Thr"/>
    <property type="match status" value="1"/>
</dbReference>
<dbReference type="InterPro" id="IPR008271">
    <property type="entry name" value="Ser/Thr_kinase_AS"/>
</dbReference>
<evidence type="ECO:0000259" key="17">
    <source>
        <dbReference type="PROSITE" id="PS50011"/>
    </source>
</evidence>
<dbReference type="PROSITE" id="PS51419">
    <property type="entry name" value="RAB"/>
    <property type="match status" value="1"/>
</dbReference>
<dbReference type="SMART" id="SM00176">
    <property type="entry name" value="RAN"/>
    <property type="match status" value="1"/>
</dbReference>
<dbReference type="InterPro" id="IPR005225">
    <property type="entry name" value="Small_GTP-bd"/>
</dbReference>
<dbReference type="InterPro" id="IPR017441">
    <property type="entry name" value="Protein_kinase_ATP_BS"/>
</dbReference>
<evidence type="ECO:0000256" key="9">
    <source>
        <dbReference type="ARBA" id="ARBA00022840"/>
    </source>
</evidence>
<dbReference type="InterPro" id="IPR001806">
    <property type="entry name" value="Small_GTPase"/>
</dbReference>
<feature type="compositionally biased region" description="Polar residues" evidence="15">
    <location>
        <begin position="1318"/>
        <end position="1335"/>
    </location>
</feature>
<evidence type="ECO:0000256" key="6">
    <source>
        <dbReference type="ARBA" id="ARBA00022679"/>
    </source>
</evidence>
<accession>A0A2P6U113</accession>
<comment type="similarity">
    <text evidence="2">Belongs to the small GTPase superfamily. Ran family.</text>
</comment>
<dbReference type="EMBL" id="LHPG02000003">
    <property type="protein sequence ID" value="PRW60009.1"/>
    <property type="molecule type" value="Genomic_DNA"/>
</dbReference>
<dbReference type="SMART" id="SM00175">
    <property type="entry name" value="RAB"/>
    <property type="match status" value="1"/>
</dbReference>
<dbReference type="GO" id="GO:0004674">
    <property type="term" value="F:protein serine/threonine kinase activity"/>
    <property type="evidence" value="ECO:0007669"/>
    <property type="project" value="UniProtKB-KW"/>
</dbReference>
<name>A0A2P6U113_CHLSO</name>
<keyword evidence="16" id="KW-1133">Transmembrane helix</keyword>
<dbReference type="CDD" id="cd13999">
    <property type="entry name" value="STKc_MAP3K-like"/>
    <property type="match status" value="1"/>
</dbReference>
<keyword evidence="6" id="KW-0808">Transferase</keyword>
<evidence type="ECO:0000256" key="15">
    <source>
        <dbReference type="SAM" id="MobiDB-lite"/>
    </source>
</evidence>
<dbReference type="Gene3D" id="3.40.50.300">
    <property type="entry name" value="P-loop containing nucleotide triphosphate hydrolases"/>
    <property type="match status" value="1"/>
</dbReference>
<dbReference type="CDD" id="cd00877">
    <property type="entry name" value="Ran"/>
    <property type="match status" value="1"/>
</dbReference>
<organism evidence="18 19">
    <name type="scientific">Chlorella sorokiniana</name>
    <name type="common">Freshwater green alga</name>
    <dbReference type="NCBI Taxonomy" id="3076"/>
    <lineage>
        <taxon>Eukaryota</taxon>
        <taxon>Viridiplantae</taxon>
        <taxon>Chlorophyta</taxon>
        <taxon>core chlorophytes</taxon>
        <taxon>Trebouxiophyceae</taxon>
        <taxon>Chlorellales</taxon>
        <taxon>Chlorellaceae</taxon>
        <taxon>Chlorella clade</taxon>
        <taxon>Chlorella</taxon>
    </lineage>
</organism>
<dbReference type="PROSITE" id="PS50011">
    <property type="entry name" value="PROTEIN_KINASE_DOM"/>
    <property type="match status" value="1"/>
</dbReference>
<proteinExistence type="inferred from homology"/>
<keyword evidence="19" id="KW-1185">Reference proteome</keyword>
<keyword evidence="4" id="KW-0813">Transport</keyword>
<dbReference type="PRINTS" id="PR00627">
    <property type="entry name" value="GTPRANTC4"/>
</dbReference>
<feature type="transmembrane region" description="Helical" evidence="16">
    <location>
        <begin position="891"/>
        <end position="913"/>
    </location>
</feature>
<feature type="binding site" evidence="14">
    <location>
        <position position="1047"/>
    </location>
    <ligand>
        <name>ATP</name>
        <dbReference type="ChEBI" id="CHEBI:30616"/>
    </ligand>
</feature>
<keyword evidence="5" id="KW-0723">Serine/threonine-protein kinase</keyword>
<evidence type="ECO:0000313" key="18">
    <source>
        <dbReference type="EMBL" id="PRW60009.1"/>
    </source>
</evidence>
<evidence type="ECO:0000256" key="4">
    <source>
        <dbReference type="ARBA" id="ARBA00022448"/>
    </source>
</evidence>
<evidence type="ECO:0000256" key="16">
    <source>
        <dbReference type="SAM" id="Phobius"/>
    </source>
</evidence>
<evidence type="ECO:0000256" key="3">
    <source>
        <dbReference type="ARBA" id="ARBA00008171"/>
    </source>
</evidence>
<keyword evidence="11" id="KW-0342">GTP-binding</keyword>
<dbReference type="PANTHER" id="PTHR24071">
    <property type="entry name" value="RAN GTPASE"/>
    <property type="match status" value="1"/>
</dbReference>
<dbReference type="GO" id="GO:0006606">
    <property type="term" value="P:protein import into nucleus"/>
    <property type="evidence" value="ECO:0007669"/>
    <property type="project" value="TreeGrafter"/>
</dbReference>
<dbReference type="FunFam" id="3.40.50.300:FF:000369">
    <property type="entry name" value="GTP-binding nuclear protein"/>
    <property type="match status" value="1"/>
</dbReference>
<keyword evidence="7 14" id="KW-0547">Nucleotide-binding</keyword>
<dbReference type="GO" id="GO:0005524">
    <property type="term" value="F:ATP binding"/>
    <property type="evidence" value="ECO:0007669"/>
    <property type="project" value="UniProtKB-UniRule"/>
</dbReference>
<evidence type="ECO:0000256" key="1">
    <source>
        <dbReference type="ARBA" id="ARBA00004123"/>
    </source>
</evidence>
<evidence type="ECO:0000256" key="7">
    <source>
        <dbReference type="ARBA" id="ARBA00022741"/>
    </source>
</evidence>
<protein>
    <submittedName>
        <fullName evidence="18">GTP-binding nuclear Ran</fullName>
    </submittedName>
</protein>
<dbReference type="InterPro" id="IPR001245">
    <property type="entry name" value="Ser-Thr/Tyr_kinase_cat_dom"/>
</dbReference>
<evidence type="ECO:0000256" key="5">
    <source>
        <dbReference type="ARBA" id="ARBA00022527"/>
    </source>
</evidence>
<comment type="subcellular location">
    <subcellularLocation>
        <location evidence="1">Nucleus</location>
    </subcellularLocation>
</comment>
<dbReference type="PROSITE" id="PS51421">
    <property type="entry name" value="RAS"/>
    <property type="match status" value="1"/>
</dbReference>
<dbReference type="PANTHER" id="PTHR24071:SF0">
    <property type="entry name" value="GTP-BINDING NUCLEAR PROTEIN RAN"/>
    <property type="match status" value="1"/>
</dbReference>
<comment type="function">
    <text evidence="13">GTP-binding protein involved in nucleocytoplasmic transport. Required for the import of protein into the nucleus and also for RNA export. Involved in chromatin condensation and control of cell cycle.</text>
</comment>
<evidence type="ECO:0000256" key="11">
    <source>
        <dbReference type="ARBA" id="ARBA00023134"/>
    </source>
</evidence>
<dbReference type="SMART" id="SM00173">
    <property type="entry name" value="RAS"/>
    <property type="match status" value="1"/>
</dbReference>
<evidence type="ECO:0000256" key="13">
    <source>
        <dbReference type="ARBA" id="ARBA00024659"/>
    </source>
</evidence>
<reference evidence="18 19" key="1">
    <citation type="journal article" date="2018" name="Plant J.">
        <title>Genome sequences of Chlorella sorokiniana UTEX 1602 and Micractinium conductrix SAG 241.80: implications to maltose excretion by a green alga.</title>
        <authorList>
            <person name="Arriola M.B."/>
            <person name="Velmurugan N."/>
            <person name="Zhang Y."/>
            <person name="Plunkett M.H."/>
            <person name="Hondzo H."/>
            <person name="Barney B.M."/>
        </authorList>
    </citation>
    <scope>NUCLEOTIDE SEQUENCE [LARGE SCALE GENOMIC DNA]</scope>
    <source>
        <strain evidence="19">UTEX 1602</strain>
    </source>
</reference>
<keyword evidence="16" id="KW-0472">Membrane</keyword>
<dbReference type="GO" id="GO:0003924">
    <property type="term" value="F:GTPase activity"/>
    <property type="evidence" value="ECO:0007669"/>
    <property type="project" value="InterPro"/>
</dbReference>
<dbReference type="GO" id="GO:0000054">
    <property type="term" value="P:ribosomal subunit export from nucleus"/>
    <property type="evidence" value="ECO:0007669"/>
    <property type="project" value="TreeGrafter"/>
</dbReference>
<evidence type="ECO:0000256" key="12">
    <source>
        <dbReference type="ARBA" id="ARBA00023242"/>
    </source>
</evidence>
<gene>
    <name evidence="18" type="ORF">C2E21_1384</name>
</gene>
<dbReference type="InterPro" id="IPR027417">
    <property type="entry name" value="P-loop_NTPase"/>
</dbReference>
<evidence type="ECO:0000256" key="10">
    <source>
        <dbReference type="ARBA" id="ARBA00022927"/>
    </source>
</evidence>
<dbReference type="GO" id="GO:0005737">
    <property type="term" value="C:cytoplasm"/>
    <property type="evidence" value="ECO:0007669"/>
    <property type="project" value="TreeGrafter"/>
</dbReference>
<dbReference type="GO" id="GO:0005634">
    <property type="term" value="C:nucleus"/>
    <property type="evidence" value="ECO:0007669"/>
    <property type="project" value="UniProtKB-SubCell"/>
</dbReference>
<dbReference type="GO" id="GO:0005525">
    <property type="term" value="F:GTP binding"/>
    <property type="evidence" value="ECO:0007669"/>
    <property type="project" value="UniProtKB-KW"/>
</dbReference>
<comment type="caution">
    <text evidence="18">The sequence shown here is derived from an EMBL/GenBank/DDBJ whole genome shotgun (WGS) entry which is preliminary data.</text>
</comment>
<feature type="region of interest" description="Disordered" evidence="15">
    <location>
        <begin position="923"/>
        <end position="954"/>
    </location>
</feature>
<dbReference type="SUPFAM" id="SSF56112">
    <property type="entry name" value="Protein kinase-like (PK-like)"/>
    <property type="match status" value="1"/>
</dbReference>
<dbReference type="SMART" id="SM00174">
    <property type="entry name" value="RHO"/>
    <property type="match status" value="1"/>
</dbReference>
<sequence>MALPGQAVDQSIPSFKLVLVGDGGTGKTTFVKRHLTGEFEKKYEPTIGVEVHPLDFTTNRGKIRFYCWDTAGQEKFGGLRDGYYIHGQCAIIMFDVTSRLTYKNVPTWHRDLCRVCENIPIVLCGNKVDVKNRQVKPKQVTFHRKKNLQYHEISAKSNYNYEKPFLYLARKLVGDPNLHFVEQVALAPPEVQIDLQQQQEYEKQLQEAANMPLPDGDDDDIADLGSAGTPLLLDALKAGGEAARVAHMAFILYCEDGSDAGLTEAYKGLADAVVLQDAATAARVAQNYVTAAGENGWAACFTLVTTDPGSNDTVVLDTERWATPGDAILDPAAVNGSAGDGVLAPGLYYPSWNTGMPGAAPLCSRFNASTSSMEPDPSSPAVDGSLYDFRLPPQEIYQALLEEVCQAGIGGGHLLVDALSAGGDQAQAAVALQSLKLACLNGTSRQPIRDAFDEFLMLAMRIDNTTLAQMAVNFGEAVEALGMPACVSVFATDASSDEVVDAERWLRLPSAPRGDGMLEAGQVLRRRFAIGATSERARCRRMVINSTDPSGVWDVDPDADLPGVSVQPRRFPAFELYDPLREELCSMGAAAGPLLLDAFLEGGDMALAAMTMHSLASCANDSSAPMEDAWDAFWGAEGMGNATIAVEVARNYVQAAQASGMPACVTLAVLSGKQDGTVELVDVERWATTGNITQEPVASEQGTAGDGRLAQGMYIPDIRMPGDGEPLCAGPTAPETDPYQWDVDRSSPAAGAVGKPQLPPFTAYKALRDSVCDLGLSGGALLLDAYKAGGDQAWAAFAIESGLVGCPEGSQQPIRDAVNEMRGLLPRLDNETEVSVSAARAKAGNATNVPTCVTVAATAGVEGTRVLDVERWLSTDATATPAAPASSSTPVGAIVGGAVGGAVLLALGLLVYLRHRKRQARVQAASDKGGLGASRLGGSPSPGAGPEVDSLLTSSQLSRDPVLSYVLRSRVRHSQPLPNAPSSPGTLELQGSGMGLHWSPSSGTAASGGANAWEIGIEDIQFDKCVGHGSFGKVYLATCFEAGVAVKVLLGSDTAIVSEQDAEAASQQAQLLLRELEEEAGLMASLRHPNIVSFIGLCRRPPALITEYCALGGLNDLLARARRDPAIGAQLTWPRRLNMALDAAKGMLYLHNRSIPVLHRDLKSPNLLVDDNWTVKVADFNLSRLMADPKRSSSLAATNPRWVAPEVMVGQPSSKASDCFSFGIVLWELLSLELPFASGKQGTWQLVGFVSRGGRPDIPAREQVPLQAPDPATYDAYVSLMQRCWAQDPAHRPDFAEVVAELKVMLAQCGQEVGSLPSMPQQGSSQLGSSMPHQS</sequence>
<evidence type="ECO:0000313" key="19">
    <source>
        <dbReference type="Proteomes" id="UP000239899"/>
    </source>
</evidence>
<feature type="domain" description="Protein kinase" evidence="17">
    <location>
        <begin position="1020"/>
        <end position="1306"/>
    </location>
</feature>
<dbReference type="PROSITE" id="PS51418">
    <property type="entry name" value="RAN"/>
    <property type="match status" value="1"/>
</dbReference>
<dbReference type="Gene3D" id="1.10.510.10">
    <property type="entry name" value="Transferase(Phosphotransferase) domain 1"/>
    <property type="match status" value="1"/>
</dbReference>
<dbReference type="InterPro" id="IPR000719">
    <property type="entry name" value="Prot_kinase_dom"/>
</dbReference>
<evidence type="ECO:0000256" key="8">
    <source>
        <dbReference type="ARBA" id="ARBA00022777"/>
    </source>
</evidence>
<dbReference type="InterPro" id="IPR011009">
    <property type="entry name" value="Kinase-like_dom_sf"/>
</dbReference>
<keyword evidence="12" id="KW-0539">Nucleus</keyword>
<comment type="similarity">
    <text evidence="3">Belongs to the protein kinase superfamily. TKL Ser/Thr protein kinase family. ROCO subfamily.</text>
</comment>